<gene>
    <name evidence="5" type="ORF">Tco_0978054</name>
</gene>
<evidence type="ECO:0000256" key="1">
    <source>
        <dbReference type="ARBA" id="ARBA00022723"/>
    </source>
</evidence>
<sequence>MPQRRAELKARITLLLRTDLKVILLQRKLKNLLKQQYENFAASSTELIEQTYERLQKLISQLEMHGKVIPQEDINQKFLRIPEEILEGQLRFGNKERISLDDFVDANESVSEFVVEKPTVETNEPKTAMKENKAPIIEDWVSDSDEEILLPNGSESYLTDYEEIDGGFVAFGGSTKGGNSMGKATKDETSGILKSFITRIENLVDHKVKVIRCDNGTEFKNKEMNQFCERKGIKREFSVARTPQQNGVAERKNRTLIEAARTMLADSKLPTTFWAEAVNTACYVQNRVLVTKPHNKTPYELFLGRKPALGFMRPFGCPVTILNTIDHLGKFDGKADEGFFVGYSINSKAFRVFNNRTRIVKENLHVQFSENTPNIAGSGPNWLFDIDALTKSMNYKPVTVDPPFSQSSKSSPNDGSKSSSDDEKKVDENPRKESEFNDQEKEDDVNSTNNVNAASTNEVNVVGAKTSIEPPDNPNMPALEDIVYSDDEDVGAEADMNNLDAFMPVSPIPTTRIHKDHPVEQIIVDLNSVPQTRRMLKNLEEHGNKKDERGIVIKNKARLVAQGYTQEEGIDYDEFFAPVARIEAIRLFLAYALFKDFVVYQMDVKSAFLYGKIEEEVYVCQPTGFEDTDFSDRVYKVEKALYELHQALRAWYETLSTYLLDNGFQRGKIDKTLFIRRDKGDILLVQVYVDDIIFGSTKKSLCTKFEKIMHKKFQISSMASTPMETQKPLLKDEDSEEVDVHLYRSMIGSLMHLTSLRPDIMFAVCACARYQVNPKVLHFHVVKRIFRYLKGQPKLGLWYPKDYPFDLVAYIDSDYARASLHRKSTIGGCQFLRCRLISWQCKKQTVVANFTIEAEYVAGSSCCGQVLWIQNQLLDYGRDLHLEDAEGVDCLPNATIFEQLTLMGYEKLLQKLTFFKASFFPTNGNFLIHTILECLMLRLLAWNEF</sequence>
<protein>
    <submittedName>
        <fullName evidence="5">Ribonuclease H-like domain-containing protein</fullName>
    </submittedName>
</protein>
<dbReference type="PROSITE" id="PS50994">
    <property type="entry name" value="INTEGRASE"/>
    <property type="match status" value="1"/>
</dbReference>
<dbReference type="InterPro" id="IPR057670">
    <property type="entry name" value="SH3_retrovirus"/>
</dbReference>
<dbReference type="Pfam" id="PF25597">
    <property type="entry name" value="SH3_retrovirus"/>
    <property type="match status" value="1"/>
</dbReference>
<dbReference type="InterPro" id="IPR036397">
    <property type="entry name" value="RNaseH_sf"/>
</dbReference>
<reference evidence="5" key="2">
    <citation type="submission" date="2022-01" db="EMBL/GenBank/DDBJ databases">
        <authorList>
            <person name="Yamashiro T."/>
            <person name="Shiraishi A."/>
            <person name="Satake H."/>
            <person name="Nakayama K."/>
        </authorList>
    </citation>
    <scope>NUCLEOTIDE SEQUENCE</scope>
</reference>
<evidence type="ECO:0000313" key="6">
    <source>
        <dbReference type="Proteomes" id="UP001151760"/>
    </source>
</evidence>
<feature type="region of interest" description="Disordered" evidence="3">
    <location>
        <begin position="399"/>
        <end position="476"/>
    </location>
</feature>
<keyword evidence="1" id="KW-0479">Metal-binding</keyword>
<dbReference type="SUPFAM" id="SSF56672">
    <property type="entry name" value="DNA/RNA polymerases"/>
    <property type="match status" value="1"/>
</dbReference>
<evidence type="ECO:0000313" key="5">
    <source>
        <dbReference type="EMBL" id="GJT51897.1"/>
    </source>
</evidence>
<proteinExistence type="predicted"/>
<dbReference type="CDD" id="cd09272">
    <property type="entry name" value="RNase_HI_RT_Ty1"/>
    <property type="match status" value="1"/>
</dbReference>
<organism evidence="5 6">
    <name type="scientific">Tanacetum coccineum</name>
    <dbReference type="NCBI Taxonomy" id="301880"/>
    <lineage>
        <taxon>Eukaryota</taxon>
        <taxon>Viridiplantae</taxon>
        <taxon>Streptophyta</taxon>
        <taxon>Embryophyta</taxon>
        <taxon>Tracheophyta</taxon>
        <taxon>Spermatophyta</taxon>
        <taxon>Magnoliopsida</taxon>
        <taxon>eudicotyledons</taxon>
        <taxon>Gunneridae</taxon>
        <taxon>Pentapetalae</taxon>
        <taxon>asterids</taxon>
        <taxon>campanulids</taxon>
        <taxon>Asterales</taxon>
        <taxon>Asteraceae</taxon>
        <taxon>Asteroideae</taxon>
        <taxon>Anthemideae</taxon>
        <taxon>Anthemidinae</taxon>
        <taxon>Tanacetum</taxon>
    </lineage>
</organism>
<dbReference type="InterPro" id="IPR039537">
    <property type="entry name" value="Retrotran_Ty1/copia-like"/>
</dbReference>
<dbReference type="Pfam" id="PF07727">
    <property type="entry name" value="RVT_2"/>
    <property type="match status" value="1"/>
</dbReference>
<evidence type="ECO:0000256" key="3">
    <source>
        <dbReference type="SAM" id="MobiDB-lite"/>
    </source>
</evidence>
<keyword evidence="6" id="KW-1185">Reference proteome</keyword>
<name>A0ABQ5EMY1_9ASTR</name>
<dbReference type="InterPro" id="IPR013103">
    <property type="entry name" value="RVT_2"/>
</dbReference>
<feature type="compositionally biased region" description="Low complexity" evidence="3">
    <location>
        <begin position="405"/>
        <end position="418"/>
    </location>
</feature>
<dbReference type="PANTHER" id="PTHR42648">
    <property type="entry name" value="TRANSPOSASE, PUTATIVE-RELATED"/>
    <property type="match status" value="1"/>
</dbReference>
<dbReference type="InterPro" id="IPR012337">
    <property type="entry name" value="RNaseH-like_sf"/>
</dbReference>
<feature type="compositionally biased region" description="Basic and acidic residues" evidence="3">
    <location>
        <begin position="419"/>
        <end position="439"/>
    </location>
</feature>
<feature type="compositionally biased region" description="Low complexity" evidence="3">
    <location>
        <begin position="446"/>
        <end position="462"/>
    </location>
</feature>
<dbReference type="SUPFAM" id="SSF53098">
    <property type="entry name" value="Ribonuclease H-like"/>
    <property type="match status" value="1"/>
</dbReference>
<dbReference type="InterPro" id="IPR043502">
    <property type="entry name" value="DNA/RNA_pol_sf"/>
</dbReference>
<accession>A0ABQ5EMY1</accession>
<feature type="domain" description="Integrase catalytic" evidence="4">
    <location>
        <begin position="131"/>
        <end position="306"/>
    </location>
</feature>
<evidence type="ECO:0000259" key="4">
    <source>
        <dbReference type="PROSITE" id="PS50994"/>
    </source>
</evidence>
<dbReference type="PANTHER" id="PTHR42648:SF32">
    <property type="entry name" value="RIBONUCLEASE H-LIKE DOMAIN, GAG-PRE-INTEGRASE DOMAIN PROTEIN-RELATED"/>
    <property type="match status" value="1"/>
</dbReference>
<reference evidence="5" key="1">
    <citation type="journal article" date="2022" name="Int. J. Mol. Sci.">
        <title>Draft Genome of Tanacetum Coccineum: Genomic Comparison of Closely Related Tanacetum-Family Plants.</title>
        <authorList>
            <person name="Yamashiro T."/>
            <person name="Shiraishi A."/>
            <person name="Nakayama K."/>
            <person name="Satake H."/>
        </authorList>
    </citation>
    <scope>NUCLEOTIDE SEQUENCE</scope>
</reference>
<dbReference type="EMBL" id="BQNB010016445">
    <property type="protein sequence ID" value="GJT51897.1"/>
    <property type="molecule type" value="Genomic_DNA"/>
</dbReference>
<dbReference type="InterPro" id="IPR001584">
    <property type="entry name" value="Integrase_cat-core"/>
</dbReference>
<keyword evidence="2" id="KW-0378">Hydrolase</keyword>
<dbReference type="Proteomes" id="UP001151760">
    <property type="component" value="Unassembled WGS sequence"/>
</dbReference>
<evidence type="ECO:0000256" key="2">
    <source>
        <dbReference type="ARBA" id="ARBA00022801"/>
    </source>
</evidence>
<comment type="caution">
    <text evidence="5">The sequence shown here is derived from an EMBL/GenBank/DDBJ whole genome shotgun (WGS) entry which is preliminary data.</text>
</comment>
<dbReference type="Gene3D" id="3.30.420.10">
    <property type="entry name" value="Ribonuclease H-like superfamily/Ribonuclease H"/>
    <property type="match status" value="1"/>
</dbReference>